<sequence length="1025" mass="116324">MKIKRIHIDHFGKLKDFELAFTDGFQVIYGKNEDGKSTIMAFIKMMFYGSAGKSSDLTKNKRKKYMPWDGSKMSGSIEFECGGTVYRLERLFGASNATDKISLWNQTTGEKEKIASGTNLGQRFLGMGDTAFEKSVFIGQAGSMAGADKDDEITQKLLNLVSTGDESVSQKKVDTRLQSAKEQLKSKSGKIGILDKQYQLLDSLSDERAQALRREEEKKQMEARRIQMAEEKDVLEKEYQQYQSQYSLQEKLRQLEGFEKLVQKKQKIEKELLDCDNRETQLAKWDPAFVPEVFVSEGEEQIARIQSLKEVASERDRNVQALEEEEVAVPAKAEIPPEQISSIIKMGREQASVQKSLSALKETIQKLSQAEKLRSEYEQEVERLRIQKEENSRQEASLRNAAAQHEQIRDTVNRLKEEAKKSRQKLDSLKQEQESINTQYQVALHNLKSVQQLSSQKIEAAEERLKQAQTPKQVLVKQDVGRKGNVPLFAAVALLLLLSILLGVFLHPACFAGAGIAAVLLVPALGRKQEKEVATTVIDEEEAARAKAGLEQVRRSADLEVEAAERSVSDAESRQKELQEKFARMQEKAEEVQQRLQSALEDLSFAEQKRTELEIKLRFAGEKLTELTNSVKEKQAALAGKEEAPSADLQSLQEQFETQSAYDQALDKQIQSQLKRIGCETLEELQNRQIEQKSRLAKTLAKQENLAGAKADAAQAREDLNQGIQRLISYIRKYIPVSTFEEAVHAFQRLKKELQAIHTARVKINSQLEYLKEEMQGRTLEQIQREAEEIRNEILRLNGGILPEKLEDDEAENLKQKSMESLEQYQKASEEIVRLSSEIKNRYAGQKSVSELENGMERLKHEIDENEDTFACLDMAQKTIMEAFNEIRQSFGPILNKKTAEIFQKLTGGKYNKVMISRNFDINVQDVDSAVSHEWQYLSSGTVDQAYLALRLAVAELLSQNGEKLPLFLDDVFLQYDDGRAEEGLRFLSEYSKKNGASQIVLFTCRQSIRSFTIDNNLGTAIKSF</sequence>
<keyword evidence="1" id="KW-0175">Coiled coil</keyword>
<dbReference type="InterPro" id="IPR038729">
    <property type="entry name" value="Rad50/SbcC_AAA"/>
</dbReference>
<feature type="region of interest" description="Disordered" evidence="2">
    <location>
        <begin position="388"/>
        <end position="407"/>
    </location>
</feature>
<accession>A0A4Z0YJ52</accession>
<dbReference type="InterPro" id="IPR027417">
    <property type="entry name" value="P-loop_NTPase"/>
</dbReference>
<evidence type="ECO:0000256" key="3">
    <source>
        <dbReference type="SAM" id="Phobius"/>
    </source>
</evidence>
<name>A0A4Z0YJ52_9FIRM</name>
<reference evidence="5 6" key="1">
    <citation type="submission" date="2019-04" db="EMBL/GenBank/DDBJ databases">
        <authorList>
            <person name="Poehlein A."/>
            <person name="Bengelsdorf F.R."/>
            <person name="Duerre P."/>
            <person name="Daniel R."/>
        </authorList>
    </citation>
    <scope>NUCLEOTIDE SEQUENCE [LARGE SCALE GENOMIC DNA]</scope>
    <source>
        <strain evidence="5 6">BS-1</strain>
    </source>
</reference>
<comment type="caution">
    <text evidence="5">The sequence shown here is derived from an EMBL/GenBank/DDBJ whole genome shotgun (WGS) entry which is preliminary data.</text>
</comment>
<evidence type="ECO:0000256" key="2">
    <source>
        <dbReference type="SAM" id="MobiDB-lite"/>
    </source>
</evidence>
<dbReference type="GO" id="GO:0016887">
    <property type="term" value="F:ATP hydrolysis activity"/>
    <property type="evidence" value="ECO:0007669"/>
    <property type="project" value="InterPro"/>
</dbReference>
<dbReference type="GO" id="GO:0006302">
    <property type="term" value="P:double-strand break repair"/>
    <property type="evidence" value="ECO:0007669"/>
    <property type="project" value="InterPro"/>
</dbReference>
<proteinExistence type="predicted"/>
<dbReference type="PANTHER" id="PTHR41259:SF1">
    <property type="entry name" value="DOUBLE-STRAND BREAK REPAIR RAD50 ATPASE, PUTATIVE-RELATED"/>
    <property type="match status" value="1"/>
</dbReference>
<keyword evidence="3" id="KW-1133">Transmembrane helix</keyword>
<dbReference type="AlphaFoldDB" id="A0A4Z0YJ52"/>
<dbReference type="Proteomes" id="UP000297714">
    <property type="component" value="Unassembled WGS sequence"/>
</dbReference>
<keyword evidence="6" id="KW-1185">Reference proteome</keyword>
<gene>
    <name evidence="5" type="primary">recF_1</name>
    <name evidence="5" type="ORF">CAGA_00370</name>
</gene>
<protein>
    <submittedName>
        <fullName evidence="5">DNA replication and repair protein RecF</fullName>
    </submittedName>
</protein>
<feature type="domain" description="Rad50/SbcC-type AAA" evidence="4">
    <location>
        <begin position="5"/>
        <end position="272"/>
    </location>
</feature>
<dbReference type="RefSeq" id="WP_135656495.1">
    <property type="nucleotide sequence ID" value="NZ_SRMQ01000001.1"/>
</dbReference>
<feature type="coiled-coil region" evidence="1">
    <location>
        <begin position="554"/>
        <end position="644"/>
    </location>
</feature>
<dbReference type="SUPFAM" id="SSF52540">
    <property type="entry name" value="P-loop containing nucleoside triphosphate hydrolases"/>
    <property type="match status" value="1"/>
</dbReference>
<dbReference type="OrthoDB" id="9764467at2"/>
<evidence type="ECO:0000259" key="4">
    <source>
        <dbReference type="Pfam" id="PF13476"/>
    </source>
</evidence>
<evidence type="ECO:0000256" key="1">
    <source>
        <dbReference type="SAM" id="Coils"/>
    </source>
</evidence>
<dbReference type="Gene3D" id="3.40.50.300">
    <property type="entry name" value="P-loop containing nucleotide triphosphate hydrolases"/>
    <property type="match status" value="2"/>
</dbReference>
<dbReference type="EMBL" id="SRMQ01000001">
    <property type="protein sequence ID" value="TGJ77646.1"/>
    <property type="molecule type" value="Genomic_DNA"/>
</dbReference>
<dbReference type="PANTHER" id="PTHR41259">
    <property type="entry name" value="DOUBLE-STRAND BREAK REPAIR RAD50 ATPASE, PUTATIVE-RELATED"/>
    <property type="match status" value="1"/>
</dbReference>
<keyword evidence="3" id="KW-0472">Membrane</keyword>
<dbReference type="Pfam" id="PF13476">
    <property type="entry name" value="AAA_23"/>
    <property type="match status" value="1"/>
</dbReference>
<feature type="transmembrane region" description="Helical" evidence="3">
    <location>
        <begin position="488"/>
        <end position="521"/>
    </location>
</feature>
<keyword evidence="3" id="KW-0812">Transmembrane</keyword>
<organism evidence="5 6">
    <name type="scientific">Caproiciproducens galactitolivorans</name>
    <dbReference type="NCBI Taxonomy" id="642589"/>
    <lineage>
        <taxon>Bacteria</taxon>
        <taxon>Bacillati</taxon>
        <taxon>Bacillota</taxon>
        <taxon>Clostridia</taxon>
        <taxon>Eubacteriales</taxon>
        <taxon>Acutalibacteraceae</taxon>
        <taxon>Caproiciproducens</taxon>
    </lineage>
</organism>
<feature type="coiled-coil region" evidence="1">
    <location>
        <begin position="194"/>
        <end position="278"/>
    </location>
</feature>
<feature type="coiled-coil region" evidence="1">
    <location>
        <begin position="773"/>
        <end position="869"/>
    </location>
</feature>
<evidence type="ECO:0000313" key="6">
    <source>
        <dbReference type="Proteomes" id="UP000297714"/>
    </source>
</evidence>
<evidence type="ECO:0000313" key="5">
    <source>
        <dbReference type="EMBL" id="TGJ77646.1"/>
    </source>
</evidence>